<evidence type="ECO:0000313" key="4">
    <source>
        <dbReference type="Proteomes" id="UP000887116"/>
    </source>
</evidence>
<evidence type="ECO:0000313" key="1">
    <source>
        <dbReference type="EMBL" id="GFQ93371.1"/>
    </source>
</evidence>
<organism evidence="1 4">
    <name type="scientific">Trichonephila clavata</name>
    <name type="common">Joro spider</name>
    <name type="synonym">Nephila clavata</name>
    <dbReference type="NCBI Taxonomy" id="2740835"/>
    <lineage>
        <taxon>Eukaryota</taxon>
        <taxon>Metazoa</taxon>
        <taxon>Ecdysozoa</taxon>
        <taxon>Arthropoda</taxon>
        <taxon>Chelicerata</taxon>
        <taxon>Arachnida</taxon>
        <taxon>Araneae</taxon>
        <taxon>Araneomorphae</taxon>
        <taxon>Entelegynae</taxon>
        <taxon>Araneoidea</taxon>
        <taxon>Nephilidae</taxon>
        <taxon>Trichonephila</taxon>
    </lineage>
</organism>
<dbReference type="Proteomes" id="UP000887116">
    <property type="component" value="Unassembled WGS sequence"/>
</dbReference>
<dbReference type="OrthoDB" id="6407340at2759"/>
<protein>
    <submittedName>
        <fullName evidence="1">Uncharacterized protein</fullName>
    </submittedName>
</protein>
<accession>A0A8X6G0V3</accession>
<evidence type="ECO:0000313" key="3">
    <source>
        <dbReference type="EMBL" id="GFR29521.1"/>
    </source>
</evidence>
<gene>
    <name evidence="2" type="ORF">TNCT_103461</name>
    <name evidence="3" type="ORF">TNCT_229531</name>
    <name evidence="1" type="ORF">TNCT_556071</name>
</gene>
<comment type="caution">
    <text evidence="1">The sequence shown here is derived from an EMBL/GenBank/DDBJ whole genome shotgun (WGS) entry which is preliminary data.</text>
</comment>
<sequence>MYPVKRNGSEYYKYRTPNNFLKAKNGGERYAFDVRKGEIYPKRGPLYARNKTGKLYYARDLKGDEKYGIRNKKSVLISRGQFAKCKSGKERYPHDHKGNEYYLTKNDEPYLLRDENGIKYFARDRKKNTLIPWNYYNNNDKQWVETVDSNNNEVYTNDCFCSMNCICPASNILKRVVKNVASKI</sequence>
<name>A0A8X6G0V3_TRICU</name>
<dbReference type="EMBL" id="BMAO01034014">
    <property type="protein sequence ID" value="GFQ93371.1"/>
    <property type="molecule type" value="Genomic_DNA"/>
</dbReference>
<dbReference type="EMBL" id="BMAO01009231">
    <property type="protein sequence ID" value="GFR29521.1"/>
    <property type="molecule type" value="Genomic_DNA"/>
</dbReference>
<dbReference type="EMBL" id="BMAO01016938">
    <property type="protein sequence ID" value="GFR12285.1"/>
    <property type="molecule type" value="Genomic_DNA"/>
</dbReference>
<evidence type="ECO:0000313" key="2">
    <source>
        <dbReference type="EMBL" id="GFR12285.1"/>
    </source>
</evidence>
<keyword evidence="4" id="KW-1185">Reference proteome</keyword>
<reference evidence="1" key="1">
    <citation type="submission" date="2020-07" db="EMBL/GenBank/DDBJ databases">
        <title>Multicomponent nature underlies the extraordinary mechanical properties of spider dragline silk.</title>
        <authorList>
            <person name="Kono N."/>
            <person name="Nakamura H."/>
            <person name="Mori M."/>
            <person name="Yoshida Y."/>
            <person name="Ohtoshi R."/>
            <person name="Malay A.D."/>
            <person name="Moran D.A.P."/>
            <person name="Tomita M."/>
            <person name="Numata K."/>
            <person name="Arakawa K."/>
        </authorList>
    </citation>
    <scope>NUCLEOTIDE SEQUENCE</scope>
</reference>
<proteinExistence type="predicted"/>
<dbReference type="AlphaFoldDB" id="A0A8X6G0V3"/>